<dbReference type="EMBL" id="UGUW01000004">
    <property type="protein sequence ID" value="SUD60511.1"/>
    <property type="molecule type" value="Genomic_DNA"/>
</dbReference>
<name>A0A379K8S5_ECTOL</name>
<sequence>MRLTRLACAVAFGLACHSAFAATAYVSNEKDDSISVIDLDSLEVTATLAVGMRPRGLLLSSDTQQPPTEVGGLVTYGLKVRIRVD</sequence>
<dbReference type="Gene3D" id="2.130.10.10">
    <property type="entry name" value="YVTN repeat-like/Quinoprotein amine dehydrogenase"/>
    <property type="match status" value="1"/>
</dbReference>
<dbReference type="SUPFAM" id="SSF50974">
    <property type="entry name" value="Nitrous oxide reductase, N-terminal domain"/>
    <property type="match status" value="1"/>
</dbReference>
<dbReference type="Proteomes" id="UP000254084">
    <property type="component" value="Unassembled WGS sequence"/>
</dbReference>
<gene>
    <name evidence="2" type="primary">pedA_1</name>
    <name evidence="2" type="ORF">NCTC10860_02853</name>
</gene>
<dbReference type="AlphaFoldDB" id="A0A379K8S5"/>
<dbReference type="InterPro" id="IPR011045">
    <property type="entry name" value="N2O_reductase_N"/>
</dbReference>
<keyword evidence="1" id="KW-0732">Signal</keyword>
<dbReference type="NCBIfam" id="TIGR02276">
    <property type="entry name" value="beta_rpt_yvtn"/>
    <property type="match status" value="1"/>
</dbReference>
<evidence type="ECO:0000313" key="2">
    <source>
        <dbReference type="EMBL" id="SUD60511.1"/>
    </source>
</evidence>
<reference evidence="2 3" key="1">
    <citation type="submission" date="2018-06" db="EMBL/GenBank/DDBJ databases">
        <authorList>
            <consortium name="Pathogen Informatics"/>
            <person name="Doyle S."/>
        </authorList>
    </citation>
    <scope>NUCLEOTIDE SEQUENCE [LARGE SCALE GENOMIC DNA]</scope>
    <source>
        <strain evidence="2 3">NCTC10860</strain>
    </source>
</reference>
<dbReference type="InterPro" id="IPR011964">
    <property type="entry name" value="YVTN_b-propeller_repeat"/>
</dbReference>
<feature type="chain" id="PRO_5016804549" evidence="1">
    <location>
        <begin position="22"/>
        <end position="85"/>
    </location>
</feature>
<dbReference type="InterPro" id="IPR015943">
    <property type="entry name" value="WD40/YVTN_repeat-like_dom_sf"/>
</dbReference>
<proteinExistence type="predicted"/>
<evidence type="ECO:0000256" key="1">
    <source>
        <dbReference type="SAM" id="SignalP"/>
    </source>
</evidence>
<feature type="signal peptide" evidence="1">
    <location>
        <begin position="1"/>
        <end position="21"/>
    </location>
</feature>
<protein>
    <submittedName>
        <fullName evidence="2">PedA protein</fullName>
    </submittedName>
</protein>
<dbReference type="PROSITE" id="PS51257">
    <property type="entry name" value="PROKAR_LIPOPROTEIN"/>
    <property type="match status" value="1"/>
</dbReference>
<accession>A0A379K8S5</accession>
<evidence type="ECO:0000313" key="3">
    <source>
        <dbReference type="Proteomes" id="UP000254084"/>
    </source>
</evidence>
<organism evidence="2 3">
    <name type="scientific">Ectopseudomonas oleovorans</name>
    <name type="common">Pseudomonas oleovorans</name>
    <dbReference type="NCBI Taxonomy" id="301"/>
    <lineage>
        <taxon>Bacteria</taxon>
        <taxon>Pseudomonadati</taxon>
        <taxon>Pseudomonadota</taxon>
        <taxon>Gammaproteobacteria</taxon>
        <taxon>Pseudomonadales</taxon>
        <taxon>Pseudomonadaceae</taxon>
        <taxon>Ectopseudomonas</taxon>
    </lineage>
</organism>